<organism evidence="3 4">
    <name type="scientific">Somion occarium</name>
    <dbReference type="NCBI Taxonomy" id="3059160"/>
    <lineage>
        <taxon>Eukaryota</taxon>
        <taxon>Fungi</taxon>
        <taxon>Dikarya</taxon>
        <taxon>Basidiomycota</taxon>
        <taxon>Agaricomycotina</taxon>
        <taxon>Agaricomycetes</taxon>
        <taxon>Polyporales</taxon>
        <taxon>Cerrenaceae</taxon>
        <taxon>Somion</taxon>
    </lineage>
</organism>
<accession>A0ABP1DHH3</accession>
<sequence>MLDRSIEVPYEVFLELVPGTDPTDDEKKQFASFAHIPMDAWLDKENVLYPHLWKVMQSALPNEQIVVRDTGEWCEKNIANQCRTDGVLYRASDLNMSAHDLSEKEKDDSGALKNEPGKSRRPWAARLSWADVLAFVEVKTRSASPFVAKKALKTSRGSSNRGPTTPQPESTVTPGVSSSDSAFISTAQKAKESLGQLAEYSGKIQLHQHRQHLYSVSIYQNSAWLLFWDRTSLVVSEEIDLLTEGWKVLNFFCRLGKMSPEQLGFDPTVSLASQSEMDEVIAFIPTVEVDYVREFLEEAMLDEMKQPRIGRIYKVEVKKDKGIEHFLIGYHRAGGLSATGRATRGYIAYDLREKKAVFLKDTWRLDAQSSHPECEVYKKLKDNDVRFVATALCGGDVGSPPQRTRSQKYMAKNPHCARIHYRIVLEQVGCPLERYRTSQMLCKVLLDALFAHHEAWEFAEVLHRDISDGNILIVFGKDKRGRSTVHGMLCDWDLCKYSDELKSGASDKNRSGTWVFMSALLLSYPKKPHEVADDLESFFHVLTWEILRFHETGLTPQEMADIRRTYEAFHERGGYHTCTRAKLTAVETGKHGFEPNVHQNSIGLQTLWSKLSTLCAEHYRSLDWNELAKFAPPRHLQIVTSPKVDEFLGRTSDRRVRPSPHSQPVSTSPAQTPSSSRLSPVREALEIGSNARSPSSYDSRVIESADAPGEASAVLPSEPRKAELPSGSSDNSMVSKSKPLQNHDKIIEVFKGAIDDADSKPKTSWITDKLDLDQFEGLPRNFNDDSSLAHTSSHMAARFTANAEILKRKSASTSSTTKRRKGAGGSRISSIGEEDDTIEKSRAEKA</sequence>
<gene>
    <name evidence="3" type="ORF">GFSPODELE1_LOCUS5987</name>
</gene>
<feature type="domain" description="Fungal-type protein kinase" evidence="2">
    <location>
        <begin position="187"/>
        <end position="392"/>
    </location>
</feature>
<dbReference type="Pfam" id="PF17667">
    <property type="entry name" value="Pkinase_fungal"/>
    <property type="match status" value="2"/>
</dbReference>
<dbReference type="Proteomes" id="UP001497453">
    <property type="component" value="Chromosome 4"/>
</dbReference>
<dbReference type="PANTHER" id="PTHR38248">
    <property type="entry name" value="FUNK1 6"/>
    <property type="match status" value="1"/>
</dbReference>
<evidence type="ECO:0000313" key="4">
    <source>
        <dbReference type="Proteomes" id="UP001497453"/>
    </source>
</evidence>
<name>A0ABP1DHH3_9APHY</name>
<reference evidence="4" key="1">
    <citation type="submission" date="2024-04" db="EMBL/GenBank/DDBJ databases">
        <authorList>
            <person name="Shaw F."/>
            <person name="Minotto A."/>
        </authorList>
    </citation>
    <scope>NUCLEOTIDE SEQUENCE [LARGE SCALE GENOMIC DNA]</scope>
</reference>
<feature type="compositionally biased region" description="Basic and acidic residues" evidence="1">
    <location>
        <begin position="647"/>
        <end position="656"/>
    </location>
</feature>
<evidence type="ECO:0000313" key="3">
    <source>
        <dbReference type="EMBL" id="CAL1706669.1"/>
    </source>
</evidence>
<evidence type="ECO:0000256" key="1">
    <source>
        <dbReference type="SAM" id="MobiDB-lite"/>
    </source>
</evidence>
<dbReference type="Gene3D" id="1.10.510.10">
    <property type="entry name" value="Transferase(Phosphotransferase) domain 1"/>
    <property type="match status" value="1"/>
</dbReference>
<dbReference type="EMBL" id="OZ037947">
    <property type="protein sequence ID" value="CAL1706669.1"/>
    <property type="molecule type" value="Genomic_DNA"/>
</dbReference>
<feature type="domain" description="Fungal-type protein kinase" evidence="2">
    <location>
        <begin position="412"/>
        <end position="544"/>
    </location>
</feature>
<proteinExistence type="predicted"/>
<feature type="region of interest" description="Disordered" evidence="1">
    <location>
        <begin position="150"/>
        <end position="179"/>
    </location>
</feature>
<feature type="compositionally biased region" description="Polar residues" evidence="1">
    <location>
        <begin position="155"/>
        <end position="179"/>
    </location>
</feature>
<keyword evidence="4" id="KW-1185">Reference proteome</keyword>
<feature type="region of interest" description="Disordered" evidence="1">
    <location>
        <begin position="99"/>
        <end position="118"/>
    </location>
</feature>
<protein>
    <recommendedName>
        <fullName evidence="2">Fungal-type protein kinase domain-containing protein</fullName>
    </recommendedName>
</protein>
<feature type="region of interest" description="Disordered" evidence="1">
    <location>
        <begin position="647"/>
        <end position="740"/>
    </location>
</feature>
<dbReference type="InterPro" id="IPR011009">
    <property type="entry name" value="Kinase-like_dom_sf"/>
</dbReference>
<feature type="compositionally biased region" description="Basic and acidic residues" evidence="1">
    <location>
        <begin position="100"/>
        <end position="118"/>
    </location>
</feature>
<evidence type="ECO:0000259" key="2">
    <source>
        <dbReference type="Pfam" id="PF17667"/>
    </source>
</evidence>
<dbReference type="InterPro" id="IPR040976">
    <property type="entry name" value="Pkinase_fungal"/>
</dbReference>
<dbReference type="SUPFAM" id="SSF56112">
    <property type="entry name" value="Protein kinase-like (PK-like)"/>
    <property type="match status" value="1"/>
</dbReference>
<feature type="region of interest" description="Disordered" evidence="1">
    <location>
        <begin position="805"/>
        <end position="846"/>
    </location>
</feature>
<feature type="compositionally biased region" description="Polar residues" evidence="1">
    <location>
        <begin position="726"/>
        <end position="740"/>
    </location>
</feature>
<feature type="compositionally biased region" description="Polar residues" evidence="1">
    <location>
        <begin position="660"/>
        <end position="678"/>
    </location>
</feature>
<dbReference type="PANTHER" id="PTHR38248:SF2">
    <property type="entry name" value="FUNK1 11"/>
    <property type="match status" value="1"/>
</dbReference>